<reference evidence="2 3" key="1">
    <citation type="submission" date="2024-09" db="EMBL/GenBank/DDBJ databases">
        <authorList>
            <person name="Sun Q."/>
            <person name="Mori K."/>
        </authorList>
    </citation>
    <scope>NUCLEOTIDE SEQUENCE [LARGE SCALE GENOMIC DNA]</scope>
    <source>
        <strain evidence="2 3">JCM 6917</strain>
    </source>
</reference>
<evidence type="ECO:0000313" key="2">
    <source>
        <dbReference type="EMBL" id="MFB9461880.1"/>
    </source>
</evidence>
<comment type="caution">
    <text evidence="2">The sequence shown here is derived from an EMBL/GenBank/DDBJ whole genome shotgun (WGS) entry which is preliminary data.</text>
</comment>
<feature type="compositionally biased region" description="Low complexity" evidence="1">
    <location>
        <begin position="59"/>
        <end position="73"/>
    </location>
</feature>
<dbReference type="RefSeq" id="WP_381341836.1">
    <property type="nucleotide sequence ID" value="NZ_JBHMCY010000005.1"/>
</dbReference>
<keyword evidence="3" id="KW-1185">Reference proteome</keyword>
<organism evidence="2 3">
    <name type="scientific">Streptomyces cinereospinus</name>
    <dbReference type="NCBI Taxonomy" id="285561"/>
    <lineage>
        <taxon>Bacteria</taxon>
        <taxon>Bacillati</taxon>
        <taxon>Actinomycetota</taxon>
        <taxon>Actinomycetes</taxon>
        <taxon>Kitasatosporales</taxon>
        <taxon>Streptomycetaceae</taxon>
        <taxon>Streptomyces</taxon>
    </lineage>
</organism>
<gene>
    <name evidence="2" type="ORF">ACFF45_03830</name>
</gene>
<protein>
    <submittedName>
        <fullName evidence="2">Uncharacterized protein</fullName>
    </submittedName>
</protein>
<accession>A0ABV5MV30</accession>
<evidence type="ECO:0000256" key="1">
    <source>
        <dbReference type="SAM" id="MobiDB-lite"/>
    </source>
</evidence>
<name>A0ABV5MV30_9ACTN</name>
<evidence type="ECO:0000313" key="3">
    <source>
        <dbReference type="Proteomes" id="UP001589709"/>
    </source>
</evidence>
<dbReference type="Proteomes" id="UP001589709">
    <property type="component" value="Unassembled WGS sequence"/>
</dbReference>
<feature type="region of interest" description="Disordered" evidence="1">
    <location>
        <begin position="36"/>
        <end position="95"/>
    </location>
</feature>
<dbReference type="EMBL" id="JBHMCY010000005">
    <property type="protein sequence ID" value="MFB9461880.1"/>
    <property type="molecule type" value="Genomic_DNA"/>
</dbReference>
<sequence>MDSAHHVCPECGQPVDTVVRRHKTLGAWVPVWVAGPCRNPRCKASTAEGAGSGEQRPMTPGTQQDTSGTQQDETGTHRESGAGTSAGNGTVAKKS</sequence>
<proteinExistence type="predicted"/>